<proteinExistence type="predicted"/>
<keyword evidence="2" id="KW-1185">Reference proteome</keyword>
<reference evidence="1" key="2">
    <citation type="submission" date="2021-09" db="EMBL/GenBank/DDBJ databases">
        <authorList>
            <person name="Jia N."/>
            <person name="Wang J."/>
            <person name="Shi W."/>
            <person name="Du L."/>
            <person name="Sun Y."/>
            <person name="Zhan W."/>
            <person name="Jiang J."/>
            <person name="Wang Q."/>
            <person name="Zhang B."/>
            <person name="Ji P."/>
            <person name="Sakyi L.B."/>
            <person name="Cui X."/>
            <person name="Yuan T."/>
            <person name="Jiang B."/>
            <person name="Yang W."/>
            <person name="Lam T.T.-Y."/>
            <person name="Chang Q."/>
            <person name="Ding S."/>
            <person name="Wang X."/>
            <person name="Zhu J."/>
            <person name="Ruan X."/>
            <person name="Zhao L."/>
            <person name="Wei J."/>
            <person name="Que T."/>
            <person name="Du C."/>
            <person name="Cheng J."/>
            <person name="Dai P."/>
            <person name="Han X."/>
            <person name="Huang E."/>
            <person name="Gao Y."/>
            <person name="Liu J."/>
            <person name="Shao H."/>
            <person name="Ye R."/>
            <person name="Li L."/>
            <person name="Wei W."/>
            <person name="Wang X."/>
            <person name="Wang C."/>
            <person name="Huo Q."/>
            <person name="Li W."/>
            <person name="Guo W."/>
            <person name="Chen H."/>
            <person name="Chen S."/>
            <person name="Zhou L."/>
            <person name="Zhou L."/>
            <person name="Ni X."/>
            <person name="Tian J."/>
            <person name="Zhou Y."/>
            <person name="Sheng Y."/>
            <person name="Liu T."/>
            <person name="Pan Y."/>
            <person name="Xia L."/>
            <person name="Li J."/>
            <person name="Zhao F."/>
            <person name="Cao W."/>
        </authorList>
    </citation>
    <scope>NUCLEOTIDE SEQUENCE</scope>
    <source>
        <strain evidence="1">Rmic-2018</strain>
        <tissue evidence="1">Larvae</tissue>
    </source>
</reference>
<dbReference type="AlphaFoldDB" id="A0A9J6EHC8"/>
<gene>
    <name evidence="1" type="ORF">HPB51_014920</name>
</gene>
<organism evidence="1 2">
    <name type="scientific">Rhipicephalus microplus</name>
    <name type="common">Cattle tick</name>
    <name type="synonym">Boophilus microplus</name>
    <dbReference type="NCBI Taxonomy" id="6941"/>
    <lineage>
        <taxon>Eukaryota</taxon>
        <taxon>Metazoa</taxon>
        <taxon>Ecdysozoa</taxon>
        <taxon>Arthropoda</taxon>
        <taxon>Chelicerata</taxon>
        <taxon>Arachnida</taxon>
        <taxon>Acari</taxon>
        <taxon>Parasitiformes</taxon>
        <taxon>Ixodida</taxon>
        <taxon>Ixodoidea</taxon>
        <taxon>Ixodidae</taxon>
        <taxon>Rhipicephalinae</taxon>
        <taxon>Rhipicephalus</taxon>
        <taxon>Boophilus</taxon>
    </lineage>
</organism>
<dbReference type="EMBL" id="JABSTU010000004">
    <property type="protein sequence ID" value="KAH8033639.1"/>
    <property type="molecule type" value="Genomic_DNA"/>
</dbReference>
<evidence type="ECO:0000313" key="1">
    <source>
        <dbReference type="EMBL" id="KAH8033639.1"/>
    </source>
</evidence>
<name>A0A9J6EHC8_RHIMP</name>
<accession>A0A9J6EHC8</accession>
<sequence length="109" mass="12309">MRQAISVEKRVAMGLYKLCLSSEDRSIANLFGIGRSTVNTIYREICEVVITELEPQWLKMPRADGMATHIMECSAVCDFPQVVGALDGCHFPVSPPKEFANDYYNYKGW</sequence>
<protein>
    <submittedName>
        <fullName evidence="1">Uncharacterized protein</fullName>
    </submittedName>
</protein>
<dbReference type="Proteomes" id="UP000821866">
    <property type="component" value="Chromosome 2"/>
</dbReference>
<evidence type="ECO:0000313" key="2">
    <source>
        <dbReference type="Proteomes" id="UP000821866"/>
    </source>
</evidence>
<comment type="caution">
    <text evidence="1">The sequence shown here is derived from an EMBL/GenBank/DDBJ whole genome shotgun (WGS) entry which is preliminary data.</text>
</comment>
<reference evidence="1" key="1">
    <citation type="journal article" date="2020" name="Cell">
        <title>Large-Scale Comparative Analyses of Tick Genomes Elucidate Their Genetic Diversity and Vector Capacities.</title>
        <authorList>
            <consortium name="Tick Genome and Microbiome Consortium (TIGMIC)"/>
            <person name="Jia N."/>
            <person name="Wang J."/>
            <person name="Shi W."/>
            <person name="Du L."/>
            <person name="Sun Y."/>
            <person name="Zhan W."/>
            <person name="Jiang J.F."/>
            <person name="Wang Q."/>
            <person name="Zhang B."/>
            <person name="Ji P."/>
            <person name="Bell-Sakyi L."/>
            <person name="Cui X.M."/>
            <person name="Yuan T.T."/>
            <person name="Jiang B.G."/>
            <person name="Yang W.F."/>
            <person name="Lam T.T."/>
            <person name="Chang Q.C."/>
            <person name="Ding S.J."/>
            <person name="Wang X.J."/>
            <person name="Zhu J.G."/>
            <person name="Ruan X.D."/>
            <person name="Zhao L."/>
            <person name="Wei J.T."/>
            <person name="Ye R.Z."/>
            <person name="Que T.C."/>
            <person name="Du C.H."/>
            <person name="Zhou Y.H."/>
            <person name="Cheng J.X."/>
            <person name="Dai P.F."/>
            <person name="Guo W.B."/>
            <person name="Han X.H."/>
            <person name="Huang E.J."/>
            <person name="Li L.F."/>
            <person name="Wei W."/>
            <person name="Gao Y.C."/>
            <person name="Liu J.Z."/>
            <person name="Shao H.Z."/>
            <person name="Wang X."/>
            <person name="Wang C.C."/>
            <person name="Yang T.C."/>
            <person name="Huo Q.B."/>
            <person name="Li W."/>
            <person name="Chen H.Y."/>
            <person name="Chen S.E."/>
            <person name="Zhou L.G."/>
            <person name="Ni X.B."/>
            <person name="Tian J.H."/>
            <person name="Sheng Y."/>
            <person name="Liu T."/>
            <person name="Pan Y.S."/>
            <person name="Xia L.Y."/>
            <person name="Li J."/>
            <person name="Zhao F."/>
            <person name="Cao W.C."/>
        </authorList>
    </citation>
    <scope>NUCLEOTIDE SEQUENCE</scope>
    <source>
        <strain evidence="1">Rmic-2018</strain>
    </source>
</reference>